<dbReference type="Proteomes" id="UP001191019">
    <property type="component" value="Unassembled WGS sequence"/>
</dbReference>
<gene>
    <name evidence="1" type="ORF">G3RUM_00521</name>
</gene>
<keyword evidence="2" id="KW-1185">Reference proteome</keyword>
<dbReference type="EMBL" id="PRLM01000006">
    <property type="protein sequence ID" value="RYC74370.1"/>
    <property type="molecule type" value="Genomic_DNA"/>
</dbReference>
<name>A0ABY0FKU3_9BACT</name>
<proteinExistence type="predicted"/>
<evidence type="ECO:0000313" key="1">
    <source>
        <dbReference type="EMBL" id="RYC74370.1"/>
    </source>
</evidence>
<reference evidence="1 2" key="1">
    <citation type="journal article" date="2018" name="bioRxiv">
        <title>Evidence of independent acquisition and adaption of ultra-small bacteria to human hosts across the highly diverse yet reduced genomes of the phylum Saccharibacteria.</title>
        <authorList>
            <person name="McLean J.S."/>
            <person name="Bor B."/>
            <person name="To T.T."/>
            <person name="Liu Q."/>
            <person name="Kearns K.A."/>
            <person name="Solden L.M."/>
            <person name="Wrighton K.C."/>
            <person name="He X."/>
            <person name="Shi W."/>
        </authorList>
    </citation>
    <scope>NUCLEOTIDE SEQUENCE [LARGE SCALE GENOMIC DNA]</scope>
    <source>
        <strain evidence="1 2">TM7_G3_2_Rum_HOT_351B</strain>
    </source>
</reference>
<sequence length="142" mass="17182">MKNISLRELETLTTTRVVCDRFATRKGRYITKYRYLEVLEQTMYALDDILVDRGLNKDFWARVRGKRLYLFYLPLNRIAIEVGIVTDEAEDGFRKRFEMQFVGYRGKFPPETIADLIEILEESSRKYQERRSYDRNHQRKIR</sequence>
<protein>
    <submittedName>
        <fullName evidence="1">Uncharacterized protein</fullName>
    </submittedName>
</protein>
<evidence type="ECO:0000313" key="2">
    <source>
        <dbReference type="Proteomes" id="UP001191019"/>
    </source>
</evidence>
<organism evidence="1 2">
    <name type="scientific">Candidatus Nanosyncoccus alces</name>
    <dbReference type="NCBI Taxonomy" id="2171997"/>
    <lineage>
        <taxon>Bacteria</taxon>
        <taxon>Candidatus Saccharimonadota</taxon>
        <taxon>Candidatus Nanosyncoccalia</taxon>
        <taxon>Candidatus Nanosyncoccales</taxon>
        <taxon>Candidatus Nanosyncoccaceae</taxon>
        <taxon>Candidatus Nanosyncoccus</taxon>
    </lineage>
</organism>
<reference evidence="1 2" key="2">
    <citation type="journal article" date="2020" name="Cell Rep.">
        <title>Acquisition and Adaptation of Ultra-small Parasitic Reduced Genome Bacteria to Mammalian Hosts.</title>
        <authorList>
            <person name="McLean J.S."/>
            <person name="Bor B."/>
            <person name="Kerns K.A."/>
            <person name="Liu Q."/>
            <person name="To T.T."/>
            <person name="Solden L."/>
            <person name="Hendrickson E.L."/>
            <person name="Wrighton K."/>
            <person name="Shi W."/>
            <person name="He X."/>
        </authorList>
    </citation>
    <scope>NUCLEOTIDE SEQUENCE [LARGE SCALE GENOMIC DNA]</scope>
    <source>
        <strain evidence="1 2">TM7_G3_2_Rum_HOT_351B</strain>
    </source>
</reference>
<accession>A0ABY0FKU3</accession>
<dbReference type="RefSeq" id="WP_129735098.1">
    <property type="nucleotide sequence ID" value="NZ_PRLM01000006.1"/>
</dbReference>
<comment type="caution">
    <text evidence="1">The sequence shown here is derived from an EMBL/GenBank/DDBJ whole genome shotgun (WGS) entry which is preliminary data.</text>
</comment>